<dbReference type="InterPro" id="IPR013320">
    <property type="entry name" value="ConA-like_dom_sf"/>
</dbReference>
<evidence type="ECO:0000313" key="4">
    <source>
        <dbReference type="EMBL" id="AWW32794.1"/>
    </source>
</evidence>
<dbReference type="InterPro" id="IPR006626">
    <property type="entry name" value="PbH1"/>
</dbReference>
<feature type="transmembrane region" description="Helical" evidence="1">
    <location>
        <begin position="12"/>
        <end position="30"/>
    </location>
</feature>
<reference evidence="4 5" key="1">
    <citation type="submission" date="2018-06" db="EMBL/GenBank/DDBJ databases">
        <title>Echinicola strongylocentroti sp. nov., isolated from a sea urchin Strongylocentrotus intermedius.</title>
        <authorList>
            <person name="Bae S.S."/>
        </authorList>
    </citation>
    <scope>NUCLEOTIDE SEQUENCE [LARGE SCALE GENOMIC DNA]</scope>
    <source>
        <strain evidence="4 5">MEBiC08714</strain>
    </source>
</reference>
<dbReference type="NCBIfam" id="TIGR04183">
    <property type="entry name" value="Por_Secre_tail"/>
    <property type="match status" value="1"/>
</dbReference>
<dbReference type="Proteomes" id="UP000248688">
    <property type="component" value="Chromosome"/>
</dbReference>
<evidence type="ECO:0000256" key="1">
    <source>
        <dbReference type="SAM" id="Phobius"/>
    </source>
</evidence>
<keyword evidence="5" id="KW-1185">Reference proteome</keyword>
<dbReference type="AlphaFoldDB" id="A0A2Z4IPS4"/>
<dbReference type="Gene3D" id="2.60.120.200">
    <property type="match status" value="1"/>
</dbReference>
<dbReference type="Pfam" id="PF18962">
    <property type="entry name" value="Por_Secre_tail"/>
    <property type="match status" value="1"/>
</dbReference>
<accession>A0A2Z4IPS4</accession>
<name>A0A2Z4IPS4_9BACT</name>
<dbReference type="OrthoDB" id="974735at2"/>
<keyword evidence="1" id="KW-1133">Transmembrane helix</keyword>
<gene>
    <name evidence="4" type="ORF">DN752_23085</name>
</gene>
<proteinExistence type="predicted"/>
<dbReference type="SUPFAM" id="SSF51126">
    <property type="entry name" value="Pectin lyase-like"/>
    <property type="match status" value="1"/>
</dbReference>
<keyword evidence="1" id="KW-0812">Transmembrane</keyword>
<dbReference type="SUPFAM" id="SSF49899">
    <property type="entry name" value="Concanavalin A-like lectins/glucanases"/>
    <property type="match status" value="1"/>
</dbReference>
<protein>
    <submittedName>
        <fullName evidence="4">Uncharacterized protein</fullName>
    </submittedName>
</protein>
<dbReference type="InterPro" id="IPR039448">
    <property type="entry name" value="Beta_helix"/>
</dbReference>
<dbReference type="EMBL" id="CP030041">
    <property type="protein sequence ID" value="AWW32794.1"/>
    <property type="molecule type" value="Genomic_DNA"/>
</dbReference>
<dbReference type="InterPro" id="IPR026444">
    <property type="entry name" value="Secre_tail"/>
</dbReference>
<keyword evidence="1" id="KW-0472">Membrane</keyword>
<dbReference type="SMART" id="SM00710">
    <property type="entry name" value="PbH1"/>
    <property type="match status" value="4"/>
</dbReference>
<evidence type="ECO:0000259" key="2">
    <source>
        <dbReference type="Pfam" id="PF13229"/>
    </source>
</evidence>
<dbReference type="InterPro" id="IPR011050">
    <property type="entry name" value="Pectin_lyase_fold/virulence"/>
</dbReference>
<organism evidence="4 5">
    <name type="scientific">Echinicola strongylocentroti</name>
    <dbReference type="NCBI Taxonomy" id="1795355"/>
    <lineage>
        <taxon>Bacteria</taxon>
        <taxon>Pseudomonadati</taxon>
        <taxon>Bacteroidota</taxon>
        <taxon>Cytophagia</taxon>
        <taxon>Cytophagales</taxon>
        <taxon>Cyclobacteriaceae</taxon>
        <taxon>Echinicola</taxon>
    </lineage>
</organism>
<sequence>MLNRINHFIATNSFFTTVLRLIGVVLLYLISNVVYSQTMVHSLSELKPFLDDDDVNVKLAPGTYTITAEDVANGEIGSDSETWPNVSRLLAFEGNNSTYDFTDVKFDIDTEVLQAFGRNDVYELHITGSHNVIQHLTIEDLGNTRPNFRATSIVVDGLDNRLEGIHMTVRGSYPYGYGDAFGKGGPQVIKHYKHSALLVRGESNHIKNCTIIHRAYGHAIFMQAAAKPIIEGCYIEGEVRSTDDMLAEEGTGSPADNVDFMTIWGYKLPAGYVMSLQEEGIRAYNAGQTIVDGTLYKRGTSDPTIINCTVKNVRGGVTLAHASGTKYVEGCTVLSSEQGYSVGSNGNIVDCSADAKYGPVLGFAYSSDNNSTIDIAIIPSDSIQNGAGSLAYVGGSDHKITFRNAESSINQGLKISVSGPRYSVRRLDSTDTNNDLNSSNIEIYNYTPYPLELAGNSADISGESCGPITDNGANNNINNNDCSGALISPWENNDVGTVKKNGRASDLGGLFTIDGAGKDIWDTSDEFHWVYKEMYGDAVITAKVNKLGNTHNWAKAGLMIREEAAGEGSKYAMVGITATKGSVFQFRNTEDGPTSHEIPKDGKATPSWLKLERLGEVITGYISDDGISWKEIGSTSVAMNATVSVGMCATSHKKGTTTTATFRGVRTASPSVHIPQVGKTYYIDNRRWNVRLAADGNNKPYTTSVDSIGAKTEWVVKASDVPEYFYLESNGAPTKSRIASDGIANATMKENTNTEDAAKWEFVPIKEGVYHIVTKDPTLPRLLVDNDGNVKMTGVEGTNFWTRFQFTVVPDPEGKEPLAVNNAAQVNGEKSKAEVAIYPNPVQSELTVKVPSATYHQYVIYDDLGNTSSVGDIPVDSNILSIDVSKLGIGVYMLRLNGVERTDGFKIIKE</sequence>
<evidence type="ECO:0000259" key="3">
    <source>
        <dbReference type="Pfam" id="PF18962"/>
    </source>
</evidence>
<dbReference type="GO" id="GO:0005975">
    <property type="term" value="P:carbohydrate metabolic process"/>
    <property type="evidence" value="ECO:0007669"/>
    <property type="project" value="UniProtKB-ARBA"/>
</dbReference>
<evidence type="ECO:0000313" key="5">
    <source>
        <dbReference type="Proteomes" id="UP000248688"/>
    </source>
</evidence>
<dbReference type="GO" id="GO:0004553">
    <property type="term" value="F:hydrolase activity, hydrolyzing O-glycosyl compounds"/>
    <property type="evidence" value="ECO:0007669"/>
    <property type="project" value="UniProtKB-ARBA"/>
</dbReference>
<feature type="domain" description="Secretion system C-terminal sorting" evidence="3">
    <location>
        <begin position="837"/>
        <end position="901"/>
    </location>
</feature>
<dbReference type="KEGG" id="est:DN752_23085"/>
<feature type="domain" description="Right handed beta helix" evidence="2">
    <location>
        <begin position="191"/>
        <end position="347"/>
    </location>
</feature>
<dbReference type="Pfam" id="PF13229">
    <property type="entry name" value="Beta_helix"/>
    <property type="match status" value="1"/>
</dbReference>